<dbReference type="SUPFAM" id="SSF56731">
    <property type="entry name" value="DNA primase core"/>
    <property type="match status" value="1"/>
</dbReference>
<sequence length="342" mass="39544">MSYIDKEFAVRALSYQPRYREVTGSTFKANCRCKVCGDSQKDSHKARFWAYTNPADGAVYVKCFNCDYSTHISKYIKEFEPDLHREYMVEKYKENAFGRQRNEVVETPKEPEKTPVIEELAFCERLDTLPEAHPIIKYVKSRCIPSNVWNRLWFTNKWPALVNSVNPGTYKNETNEPRLVIPIFNGKKEIESFQGRALRKDAPQKYITIKAHPEASKVYGVDKIDERKRVWVMEGPIDSLFIPNSIAITGGTLALEAVPYPETRVWVMDNEPRHPDTIKRMKKLVEAGEAVMFWDNAPWHTKDINEMVKSEGATPEQIESYMADNVAQGLMARMRLSKYAKV</sequence>
<protein>
    <submittedName>
        <fullName evidence="1">DNA primase</fullName>
    </submittedName>
</protein>
<dbReference type="HAMAP" id="MF_04157">
    <property type="entry name" value="PRIMASE_T4"/>
    <property type="match status" value="1"/>
</dbReference>
<reference evidence="1 2" key="1">
    <citation type="submission" date="2014-10" db="EMBL/GenBank/DDBJ databases">
        <title>VR bacteriophages - a small but diverse group of low-temperature viruses.</title>
        <authorList>
            <person name="Kaliniene L."/>
            <person name="Meskys R."/>
            <person name="Simoliunas E."/>
            <person name="Zajanckauskaite A."/>
            <person name="Truncaite L."/>
        </authorList>
    </citation>
    <scope>NUCLEOTIDE SEQUENCE [LARGE SCALE GENOMIC DNA]</scope>
</reference>
<dbReference type="Proteomes" id="UP000030716">
    <property type="component" value="Segment"/>
</dbReference>
<accession>A0A0A7HBX5</accession>
<dbReference type="InterPro" id="IPR046392">
    <property type="entry name" value="PRIMASE_T4"/>
</dbReference>
<organism evidence="1 2">
    <name type="scientific">Escherichia phage vB_EcoM_VR20</name>
    <dbReference type="NCBI Taxonomy" id="1567027"/>
    <lineage>
        <taxon>Viruses</taxon>
        <taxon>Duplodnaviria</taxon>
        <taxon>Heunggongvirae</taxon>
        <taxon>Uroviricota</taxon>
        <taxon>Caudoviricetes</taxon>
        <taxon>Pantevenvirales</taxon>
        <taxon>Straboviridae</taxon>
        <taxon>Tevenvirinae</taxon>
        <taxon>Gaprivervirus</taxon>
        <taxon>Gaprivervirus vr20</taxon>
    </lineage>
</organism>
<dbReference type="EMBL" id="KP007360">
    <property type="protein sequence ID" value="AIZ02088.1"/>
    <property type="molecule type" value="Genomic_DNA"/>
</dbReference>
<dbReference type="KEGG" id="vg:26633708"/>
<evidence type="ECO:0000313" key="2">
    <source>
        <dbReference type="Proteomes" id="UP000030716"/>
    </source>
</evidence>
<keyword evidence="2" id="KW-1185">Reference proteome</keyword>
<proteinExistence type="inferred from homology"/>
<name>A0A0A7HBX5_9CAUD</name>
<gene>
    <name evidence="1" type="ORF">VR20_030</name>
</gene>
<dbReference type="OrthoDB" id="4202at10239"/>
<dbReference type="RefSeq" id="YP_009207209.1">
    <property type="nucleotide sequence ID" value="NC_028894.1"/>
</dbReference>
<evidence type="ECO:0000313" key="1">
    <source>
        <dbReference type="EMBL" id="AIZ02088.1"/>
    </source>
</evidence>
<dbReference type="GeneID" id="26633708"/>